<gene>
    <name evidence="1" type="ORF">ACFS1K_07960</name>
</gene>
<dbReference type="EMBL" id="JBHUOK010000029">
    <property type="protein sequence ID" value="MFD2789690.1"/>
    <property type="molecule type" value="Genomic_DNA"/>
</dbReference>
<protein>
    <submittedName>
        <fullName evidence="1">Uncharacterized protein</fullName>
    </submittedName>
</protein>
<dbReference type="Proteomes" id="UP001597532">
    <property type="component" value="Unassembled WGS sequence"/>
</dbReference>
<organism evidence="1 2">
    <name type="scientific">Arenibacter antarcticus</name>
    <dbReference type="NCBI Taxonomy" id="2040469"/>
    <lineage>
        <taxon>Bacteria</taxon>
        <taxon>Pseudomonadati</taxon>
        <taxon>Bacteroidota</taxon>
        <taxon>Flavobacteriia</taxon>
        <taxon>Flavobacteriales</taxon>
        <taxon>Flavobacteriaceae</taxon>
        <taxon>Arenibacter</taxon>
    </lineage>
</organism>
<evidence type="ECO:0000313" key="2">
    <source>
        <dbReference type="Proteomes" id="UP001597532"/>
    </source>
</evidence>
<keyword evidence="2" id="KW-1185">Reference proteome</keyword>
<name>A0ABW5VEH1_9FLAO</name>
<accession>A0ABW5VEH1</accession>
<sequence>MTIEDLHRKLSHLAISAMEDETLVVRKTRNGENLRTTPTRLKPDISRKRIYIQPSLFD</sequence>
<reference evidence="2" key="1">
    <citation type="journal article" date="2019" name="Int. J. Syst. Evol. Microbiol.">
        <title>The Global Catalogue of Microorganisms (GCM) 10K type strain sequencing project: providing services to taxonomists for standard genome sequencing and annotation.</title>
        <authorList>
            <consortium name="The Broad Institute Genomics Platform"/>
            <consortium name="The Broad Institute Genome Sequencing Center for Infectious Disease"/>
            <person name="Wu L."/>
            <person name="Ma J."/>
        </authorList>
    </citation>
    <scope>NUCLEOTIDE SEQUENCE [LARGE SCALE GENOMIC DNA]</scope>
    <source>
        <strain evidence="2">KCTC 52924</strain>
    </source>
</reference>
<evidence type="ECO:0000313" key="1">
    <source>
        <dbReference type="EMBL" id="MFD2789690.1"/>
    </source>
</evidence>
<comment type="caution">
    <text evidence="1">The sequence shown here is derived from an EMBL/GenBank/DDBJ whole genome shotgun (WGS) entry which is preliminary data.</text>
</comment>
<proteinExistence type="predicted"/>
<dbReference type="RefSeq" id="WP_251807882.1">
    <property type="nucleotide sequence ID" value="NZ_CP166679.1"/>
</dbReference>